<dbReference type="AlphaFoldDB" id="A0A4R4W091"/>
<reference evidence="2 3" key="1">
    <citation type="submission" date="2019-03" db="EMBL/GenBank/DDBJ databases">
        <title>Draft genome sequences of novel Actinobacteria.</title>
        <authorList>
            <person name="Sahin N."/>
            <person name="Ay H."/>
            <person name="Saygin H."/>
        </authorList>
    </citation>
    <scope>NUCLEOTIDE SEQUENCE [LARGE SCALE GENOMIC DNA]</scope>
    <source>
        <strain evidence="2 3">16K309</strain>
    </source>
</reference>
<feature type="transmembrane region" description="Helical" evidence="1">
    <location>
        <begin position="104"/>
        <end position="123"/>
    </location>
</feature>
<organism evidence="2 3">
    <name type="scientific">Saccharopolyspora terrae</name>
    <dbReference type="NCBI Taxonomy" id="2530384"/>
    <lineage>
        <taxon>Bacteria</taxon>
        <taxon>Bacillati</taxon>
        <taxon>Actinomycetota</taxon>
        <taxon>Actinomycetes</taxon>
        <taxon>Pseudonocardiales</taxon>
        <taxon>Pseudonocardiaceae</taxon>
        <taxon>Saccharopolyspora</taxon>
    </lineage>
</organism>
<dbReference type="Pfam" id="PF06197">
    <property type="entry name" value="DUF998"/>
    <property type="match status" value="1"/>
</dbReference>
<keyword evidence="3" id="KW-1185">Reference proteome</keyword>
<dbReference type="EMBL" id="SMKS01000002">
    <property type="protein sequence ID" value="TDD10127.1"/>
    <property type="molecule type" value="Genomic_DNA"/>
</dbReference>
<keyword evidence="1" id="KW-1133">Transmembrane helix</keyword>
<name>A0A4R4W091_9PSEU</name>
<feature type="transmembrane region" description="Helical" evidence="1">
    <location>
        <begin position="208"/>
        <end position="226"/>
    </location>
</feature>
<dbReference type="InterPro" id="IPR009339">
    <property type="entry name" value="DUF998"/>
</dbReference>
<keyword evidence="1" id="KW-0472">Membrane</keyword>
<evidence type="ECO:0000313" key="3">
    <source>
        <dbReference type="Proteomes" id="UP000295674"/>
    </source>
</evidence>
<dbReference type="Proteomes" id="UP000295674">
    <property type="component" value="Unassembled WGS sequence"/>
</dbReference>
<proteinExistence type="predicted"/>
<gene>
    <name evidence="2" type="ORF">E1181_02520</name>
</gene>
<keyword evidence="1" id="KW-0812">Transmembrane</keyword>
<evidence type="ECO:0000256" key="1">
    <source>
        <dbReference type="SAM" id="Phobius"/>
    </source>
</evidence>
<comment type="caution">
    <text evidence="2">The sequence shown here is derived from an EMBL/GenBank/DDBJ whole genome shotgun (WGS) entry which is preliminary data.</text>
</comment>
<sequence length="240" mass="24483">MQWTIDADLTTLGQFMLADSDARVAARWEARAVAGCCVGAAVLYSLWLLGPWINPDLDALNGYVSEFAARDQPGSRLFRFGDGLAGLLAAAAAVAGIRSGVGGVVGWSGLLVFGVATGLDGALTPMTCASYVDSGCAVRELVGALPATHAVHEMTSSVAALGMLVAMGGLAKSGTGPRARWGWAWCALTGLATVATLGALWMGAGAGVTQRVQLGLIATWLIALAVNHARRTRSAGGVDV</sequence>
<accession>A0A4R4W091</accession>
<feature type="transmembrane region" description="Helical" evidence="1">
    <location>
        <begin position="183"/>
        <end position="202"/>
    </location>
</feature>
<feature type="transmembrane region" description="Helical" evidence="1">
    <location>
        <begin position="32"/>
        <end position="53"/>
    </location>
</feature>
<dbReference type="OrthoDB" id="3406108at2"/>
<evidence type="ECO:0000313" key="2">
    <source>
        <dbReference type="EMBL" id="TDD10127.1"/>
    </source>
</evidence>
<protein>
    <submittedName>
        <fullName evidence="2">DUF998 domain-containing protein</fullName>
    </submittedName>
</protein>